<sequence length="137" mass="15752">MSYGIVYWGFSSPASEIFLLQKRALRAVFGFGRRDSCRTLFKDNNILTLYGQVILDSCVLIHKLQNTLSRHSDYHHYPTRIRDNIVISRERMFGKSFLSAGISIYNNLPSSLKSLSNERFKPALKEVLLNSCPYSIQ</sequence>
<dbReference type="GeneID" id="113472251"/>
<protein>
    <submittedName>
        <fullName evidence="2">Uncharacterized protein LOC113472251</fullName>
    </submittedName>
</protein>
<keyword evidence="1" id="KW-1185">Reference proteome</keyword>
<reference evidence="2" key="1">
    <citation type="submission" date="2025-08" db="UniProtKB">
        <authorList>
            <consortium name="RefSeq"/>
        </authorList>
    </citation>
    <scope>IDENTIFICATION</scope>
</reference>
<dbReference type="AlphaFoldDB" id="A0A3Q0JLJ0"/>
<organism evidence="1 2">
    <name type="scientific">Diaphorina citri</name>
    <name type="common">Asian citrus psyllid</name>
    <dbReference type="NCBI Taxonomy" id="121845"/>
    <lineage>
        <taxon>Eukaryota</taxon>
        <taxon>Metazoa</taxon>
        <taxon>Ecdysozoa</taxon>
        <taxon>Arthropoda</taxon>
        <taxon>Hexapoda</taxon>
        <taxon>Insecta</taxon>
        <taxon>Pterygota</taxon>
        <taxon>Neoptera</taxon>
        <taxon>Paraneoptera</taxon>
        <taxon>Hemiptera</taxon>
        <taxon>Sternorrhyncha</taxon>
        <taxon>Psylloidea</taxon>
        <taxon>Psyllidae</taxon>
        <taxon>Diaphorininae</taxon>
        <taxon>Diaphorina</taxon>
    </lineage>
</organism>
<proteinExistence type="predicted"/>
<name>A0A3Q0JLJ0_DIACI</name>
<dbReference type="KEGG" id="dci:113472251"/>
<dbReference type="PaxDb" id="121845-A0A3Q0JLJ0"/>
<evidence type="ECO:0000313" key="1">
    <source>
        <dbReference type="Proteomes" id="UP000079169"/>
    </source>
</evidence>
<dbReference type="Proteomes" id="UP000079169">
    <property type="component" value="Unplaced"/>
</dbReference>
<feature type="non-terminal residue" evidence="2">
    <location>
        <position position="137"/>
    </location>
</feature>
<evidence type="ECO:0000313" key="2">
    <source>
        <dbReference type="RefSeq" id="XP_026687720.1"/>
    </source>
</evidence>
<gene>
    <name evidence="2" type="primary">LOC113472251</name>
</gene>
<accession>A0A3Q0JLJ0</accession>
<dbReference type="RefSeq" id="XP_026687720.1">
    <property type="nucleotide sequence ID" value="XM_026831919.1"/>
</dbReference>